<feature type="region of interest" description="Disordered" evidence="1">
    <location>
        <begin position="1"/>
        <end position="49"/>
    </location>
</feature>
<proteinExistence type="predicted"/>
<reference evidence="2 3" key="1">
    <citation type="submission" date="2021-03" db="EMBL/GenBank/DDBJ databases">
        <title>Haloterrigena longa sp. nov. and Haloterrigena limicola sp. nov., extremely halophilic archaea isolated from a salt lake.</title>
        <authorList>
            <person name="Henglin C."/>
        </authorList>
    </citation>
    <scope>NUCLEOTIDE SEQUENCE [LARGE SCALE GENOMIC DNA]</scope>
    <source>
        <strain evidence="2 3">KZCA68</strain>
    </source>
</reference>
<sequence>MLAAFFAPTGGGFSGPDREPEPAPAPGIATDGARDEAAESTREGDGRQW</sequence>
<keyword evidence="3" id="KW-1185">Reference proteome</keyword>
<protein>
    <submittedName>
        <fullName evidence="2">Uncharacterized protein</fullName>
    </submittedName>
</protein>
<name>A0A8A2VGF8_9EURY</name>
<dbReference type="EMBL" id="CP071462">
    <property type="protein sequence ID" value="QSX00417.1"/>
    <property type="molecule type" value="Genomic_DNA"/>
</dbReference>
<dbReference type="Proteomes" id="UP000663203">
    <property type="component" value="Chromosome"/>
</dbReference>
<dbReference type="AlphaFoldDB" id="A0A8A2VGF8"/>
<organism evidence="2 3">
    <name type="scientific">Haloterrigena alkaliphila</name>
    <dbReference type="NCBI Taxonomy" id="2816475"/>
    <lineage>
        <taxon>Archaea</taxon>
        <taxon>Methanobacteriati</taxon>
        <taxon>Methanobacteriota</taxon>
        <taxon>Stenosarchaea group</taxon>
        <taxon>Halobacteria</taxon>
        <taxon>Halobacteriales</taxon>
        <taxon>Natrialbaceae</taxon>
        <taxon>Haloterrigena</taxon>
    </lineage>
</organism>
<dbReference type="RefSeq" id="WP_207290136.1">
    <property type="nucleotide sequence ID" value="NZ_CP071462.1"/>
</dbReference>
<gene>
    <name evidence="2" type="ORF">J0X25_05465</name>
</gene>
<dbReference type="GeneID" id="63186732"/>
<evidence type="ECO:0000313" key="2">
    <source>
        <dbReference type="EMBL" id="QSX00417.1"/>
    </source>
</evidence>
<feature type="compositionally biased region" description="Basic and acidic residues" evidence="1">
    <location>
        <begin position="32"/>
        <end position="49"/>
    </location>
</feature>
<evidence type="ECO:0000256" key="1">
    <source>
        <dbReference type="SAM" id="MobiDB-lite"/>
    </source>
</evidence>
<evidence type="ECO:0000313" key="3">
    <source>
        <dbReference type="Proteomes" id="UP000663203"/>
    </source>
</evidence>
<dbReference type="KEGG" id="hakz:J0X25_05465"/>
<accession>A0A8A2VGF8</accession>